<dbReference type="Gramene" id="OPUNC12G10080.1">
    <property type="protein sequence ID" value="OPUNC12G10080.1"/>
    <property type="gene ID" value="OPUNC12G10080"/>
</dbReference>
<organism evidence="2">
    <name type="scientific">Oryza punctata</name>
    <name type="common">Red rice</name>
    <dbReference type="NCBI Taxonomy" id="4537"/>
    <lineage>
        <taxon>Eukaryota</taxon>
        <taxon>Viridiplantae</taxon>
        <taxon>Streptophyta</taxon>
        <taxon>Embryophyta</taxon>
        <taxon>Tracheophyta</taxon>
        <taxon>Spermatophyta</taxon>
        <taxon>Magnoliopsida</taxon>
        <taxon>Liliopsida</taxon>
        <taxon>Poales</taxon>
        <taxon>Poaceae</taxon>
        <taxon>BOP clade</taxon>
        <taxon>Oryzoideae</taxon>
        <taxon>Oryzeae</taxon>
        <taxon>Oryzinae</taxon>
        <taxon>Oryza</taxon>
    </lineage>
</organism>
<feature type="region of interest" description="Disordered" evidence="1">
    <location>
        <begin position="1"/>
        <end position="32"/>
    </location>
</feature>
<evidence type="ECO:0000313" key="3">
    <source>
        <dbReference type="Proteomes" id="UP000026962"/>
    </source>
</evidence>
<evidence type="ECO:0000256" key="1">
    <source>
        <dbReference type="SAM" id="MobiDB-lite"/>
    </source>
</evidence>
<proteinExistence type="predicted"/>
<name>A0A0E0MM71_ORYPU</name>
<accession>A0A0E0MM71</accession>
<reference evidence="2" key="2">
    <citation type="submission" date="2018-05" db="EMBL/GenBank/DDBJ databases">
        <title>OpunRS2 (Oryza punctata Reference Sequence Version 2).</title>
        <authorList>
            <person name="Zhang J."/>
            <person name="Kudrna D."/>
            <person name="Lee S."/>
            <person name="Talag J."/>
            <person name="Welchert J."/>
            <person name="Wing R.A."/>
        </authorList>
    </citation>
    <scope>NUCLEOTIDE SEQUENCE [LARGE SCALE GENOMIC DNA]</scope>
</reference>
<keyword evidence="3" id="KW-1185">Reference proteome</keyword>
<feature type="compositionally biased region" description="Polar residues" evidence="1">
    <location>
        <begin position="23"/>
        <end position="32"/>
    </location>
</feature>
<reference evidence="2" key="1">
    <citation type="submission" date="2015-04" db="UniProtKB">
        <authorList>
            <consortium name="EnsemblPlants"/>
        </authorList>
    </citation>
    <scope>IDENTIFICATION</scope>
</reference>
<protein>
    <submittedName>
        <fullName evidence="2">Uncharacterized protein</fullName>
    </submittedName>
</protein>
<sequence>MHSHVQETEAEADLPQLRGVATGSGSASRMGNQQLMGKFDAADRRWGQIAKLADLDMADDKRKRNLGGKD</sequence>
<dbReference type="Proteomes" id="UP000026962">
    <property type="component" value="Chromosome 12"/>
</dbReference>
<dbReference type="EnsemblPlants" id="OPUNC12G10080.1">
    <property type="protein sequence ID" value="OPUNC12G10080.1"/>
    <property type="gene ID" value="OPUNC12G10080"/>
</dbReference>
<dbReference type="AlphaFoldDB" id="A0A0E0MM71"/>
<evidence type="ECO:0000313" key="2">
    <source>
        <dbReference type="EnsemblPlants" id="OPUNC12G10080.1"/>
    </source>
</evidence>
<dbReference type="HOGENOM" id="CLU_2762195_0_0_1"/>